<evidence type="ECO:0000259" key="8">
    <source>
        <dbReference type="PROSITE" id="PS51667"/>
    </source>
</evidence>
<evidence type="ECO:0000259" key="7">
    <source>
        <dbReference type="PROSITE" id="PS51666"/>
    </source>
</evidence>
<dbReference type="GO" id="GO:0099402">
    <property type="term" value="P:plant organ development"/>
    <property type="evidence" value="ECO:0007669"/>
    <property type="project" value="UniProtKB-ARBA"/>
</dbReference>
<evidence type="ECO:0000256" key="3">
    <source>
        <dbReference type="ARBA" id="ARBA00023242"/>
    </source>
</evidence>
<gene>
    <name evidence="9" type="ORF">OLEA9_A083197</name>
</gene>
<evidence type="ECO:0000313" key="9">
    <source>
        <dbReference type="EMBL" id="CAA3002268.1"/>
    </source>
</evidence>
<dbReference type="AlphaFoldDB" id="A0A8S0TB91"/>
<evidence type="ECO:0000256" key="2">
    <source>
        <dbReference type="ARBA" id="ARBA00008122"/>
    </source>
</evidence>
<dbReference type="GO" id="GO:0005634">
    <property type="term" value="C:nucleus"/>
    <property type="evidence" value="ECO:0007669"/>
    <property type="project" value="UniProtKB-SubCell"/>
</dbReference>
<dbReference type="Pfam" id="PF08880">
    <property type="entry name" value="QLQ"/>
    <property type="match status" value="1"/>
</dbReference>
<protein>
    <recommendedName>
        <fullName evidence="5">Growth-regulating factor</fullName>
    </recommendedName>
</protein>
<name>A0A8S0TB91_OLEEU</name>
<dbReference type="Proteomes" id="UP000594638">
    <property type="component" value="Unassembled WGS sequence"/>
</dbReference>
<feature type="compositionally biased region" description="Basic and acidic residues" evidence="6">
    <location>
        <begin position="79"/>
        <end position="92"/>
    </location>
</feature>
<keyword evidence="10" id="KW-1185">Reference proteome</keyword>
<evidence type="ECO:0000256" key="4">
    <source>
        <dbReference type="PROSITE-ProRule" id="PRU01002"/>
    </source>
</evidence>
<keyword evidence="3 5" id="KW-0539">Nucleus</keyword>
<evidence type="ECO:0000256" key="5">
    <source>
        <dbReference type="RuleBase" id="RU367127"/>
    </source>
</evidence>
<evidence type="ECO:0000256" key="1">
    <source>
        <dbReference type="ARBA" id="ARBA00004123"/>
    </source>
</evidence>
<dbReference type="InterPro" id="IPR014977">
    <property type="entry name" value="WRC_dom"/>
</dbReference>
<comment type="domain">
    <text evidence="5">The QLQ domain and WRC domain may be involved in protein-protein interaction and DNA-binding, respectively.</text>
</comment>
<comment type="caution">
    <text evidence="9">The sequence shown here is derived from an EMBL/GenBank/DDBJ whole genome shotgun (WGS) entry which is preliminary data.</text>
</comment>
<evidence type="ECO:0000313" key="10">
    <source>
        <dbReference type="Proteomes" id="UP000594638"/>
    </source>
</evidence>
<dbReference type="PANTHER" id="PTHR31602:SF42">
    <property type="entry name" value="GROWTH-REGULATING FACTOR 2"/>
    <property type="match status" value="1"/>
</dbReference>
<feature type="domain" description="WRC" evidence="8">
    <location>
        <begin position="225"/>
        <end position="269"/>
    </location>
</feature>
<dbReference type="SMART" id="SM00951">
    <property type="entry name" value="QLQ"/>
    <property type="match status" value="1"/>
</dbReference>
<comment type="similarity">
    <text evidence="2 5">Belongs to the GRF family.</text>
</comment>
<dbReference type="InterPro" id="IPR014978">
    <property type="entry name" value="Gln-Leu-Gln_QLQ"/>
</dbReference>
<evidence type="ECO:0000256" key="6">
    <source>
        <dbReference type="SAM" id="MobiDB-lite"/>
    </source>
</evidence>
<dbReference type="PROSITE" id="PS51666">
    <property type="entry name" value="QLQ"/>
    <property type="match status" value="1"/>
</dbReference>
<comment type="function">
    <text evidence="5">Transcription activator.</text>
</comment>
<dbReference type="GO" id="GO:0006351">
    <property type="term" value="P:DNA-templated transcription"/>
    <property type="evidence" value="ECO:0007669"/>
    <property type="project" value="UniProtKB-UniRule"/>
</dbReference>
<dbReference type="GO" id="GO:0005524">
    <property type="term" value="F:ATP binding"/>
    <property type="evidence" value="ECO:0007669"/>
    <property type="project" value="UniProtKB-UniRule"/>
</dbReference>
<keyword evidence="5" id="KW-0804">Transcription</keyword>
<sequence length="537" mass="58875">MSSSWNQITQSTQLFLCKHPFSSNSLLLTNKCSRAQVFPQTFLSPSKMDFGVITLQEPSPNPDSSEPDNSNSHGSVNLKQERSEIAEDTGKESKIARNGSFTAFGRFGLWPSGSDDGQKMLSFSSADLHPNEGNITKYYSRTGGQLNEGMHGSLARFQGPFTPSQWMELEQQLLIYTHILAHVPIPSNLIMPLLRSLYPYATSGSYASNVLGWGPLHLGLSSSKDPEPWRCRRTDGKKWRCSKDAVPDQKYCERHINRCRNRSRKPVEGLKGHAVSGSTTSNVAPIASSSSASVISRSSLSNNLGSMLNQLNPCETHTAQASIIYPANSDKNVYGRTQEYQSLTSTPTTINLKPKDTSLSFQNQHAPFEEFAHLEFGTNSDSLVNPSTKFSYLNARNPNSFLDLESNDHHLVSHFNDLTDQSDHTSVSWAKKQKSDWTQLSMSIPVAPSDFSPSTDFSPQTKPTFLPLRLSPEPDPVQMSLGINSNIGESNQKQSTWLPVSWGISMGGPLGEVLTSTSTNAGVGSSSTVLNLMTEAG</sequence>
<keyword evidence="5" id="KW-0010">Activator</keyword>
<feature type="domain" description="QLQ" evidence="7">
    <location>
        <begin position="160"/>
        <end position="195"/>
    </location>
</feature>
<keyword evidence="5" id="KW-0805">Transcription regulation</keyword>
<dbReference type="PROSITE" id="PS51667">
    <property type="entry name" value="WRC"/>
    <property type="match status" value="1"/>
</dbReference>
<dbReference type="GO" id="GO:0006355">
    <property type="term" value="P:regulation of DNA-templated transcription"/>
    <property type="evidence" value="ECO:0007669"/>
    <property type="project" value="InterPro"/>
</dbReference>
<dbReference type="EMBL" id="CACTIH010005826">
    <property type="protein sequence ID" value="CAA3002268.1"/>
    <property type="molecule type" value="Genomic_DNA"/>
</dbReference>
<reference evidence="9 10" key="1">
    <citation type="submission" date="2019-12" db="EMBL/GenBank/DDBJ databases">
        <authorList>
            <person name="Alioto T."/>
            <person name="Alioto T."/>
            <person name="Gomez Garrido J."/>
        </authorList>
    </citation>
    <scope>NUCLEOTIDE SEQUENCE [LARGE SCALE GENOMIC DNA]</scope>
</reference>
<comment type="subcellular location">
    <subcellularLocation>
        <location evidence="1 5">Nucleus</location>
    </subcellularLocation>
</comment>
<comment type="caution">
    <text evidence="4">Lacks conserved residue(s) required for the propagation of feature annotation.</text>
</comment>
<proteinExistence type="inferred from homology"/>
<dbReference type="InterPro" id="IPR031137">
    <property type="entry name" value="GRF"/>
</dbReference>
<dbReference type="PANTHER" id="PTHR31602">
    <property type="entry name" value="GROWTH-REGULATING FACTOR 5"/>
    <property type="match status" value="1"/>
</dbReference>
<feature type="compositionally biased region" description="Low complexity" evidence="6">
    <location>
        <begin position="62"/>
        <end position="72"/>
    </location>
</feature>
<dbReference type="Pfam" id="PF08879">
    <property type="entry name" value="WRC"/>
    <property type="match status" value="1"/>
</dbReference>
<feature type="region of interest" description="Disordered" evidence="6">
    <location>
        <begin position="53"/>
        <end position="92"/>
    </location>
</feature>
<dbReference type="OrthoDB" id="1927209at2759"/>
<organism evidence="9 10">
    <name type="scientific">Olea europaea subsp. europaea</name>
    <dbReference type="NCBI Taxonomy" id="158383"/>
    <lineage>
        <taxon>Eukaryota</taxon>
        <taxon>Viridiplantae</taxon>
        <taxon>Streptophyta</taxon>
        <taxon>Embryophyta</taxon>
        <taxon>Tracheophyta</taxon>
        <taxon>Spermatophyta</taxon>
        <taxon>Magnoliopsida</taxon>
        <taxon>eudicotyledons</taxon>
        <taxon>Gunneridae</taxon>
        <taxon>Pentapetalae</taxon>
        <taxon>asterids</taxon>
        <taxon>lamiids</taxon>
        <taxon>Lamiales</taxon>
        <taxon>Oleaceae</taxon>
        <taxon>Oleeae</taxon>
        <taxon>Olea</taxon>
    </lineage>
</organism>
<accession>A0A8S0TB91</accession>
<dbReference type="Gramene" id="OE9A083197T2">
    <property type="protein sequence ID" value="OE9A083197C2"/>
    <property type="gene ID" value="OE9A083197"/>
</dbReference>